<proteinExistence type="inferred from homology"/>
<comment type="subcellular location">
    <subcellularLocation>
        <location evidence="6">Cell membrane</location>
        <topology evidence="6">Multi-pass membrane protein</topology>
    </subcellularLocation>
    <subcellularLocation>
        <location evidence="1">Membrane</location>
    </subcellularLocation>
</comment>
<accession>N6UGZ2</accession>
<dbReference type="InterPro" id="IPR000615">
    <property type="entry name" value="Bestrophin"/>
</dbReference>
<keyword evidence="6" id="KW-0813">Transport</keyword>
<sequence>MSCVEFFFYMGWLKVAESLINPFGEDDDDFEVVWMIDRHLQVGYLLVDKLHNEHPKLAKDYHWDQTAPSQLPFTVASQRYMNEHPVESTFKINVQKGDQDLIFRDDMANLEVNMWLLLDSKLENDNVSGAGAVGKFP</sequence>
<feature type="non-terminal residue" evidence="7">
    <location>
        <position position="1"/>
    </location>
</feature>
<evidence type="ECO:0000256" key="2">
    <source>
        <dbReference type="ARBA" id="ARBA00022692"/>
    </source>
</evidence>
<dbReference type="GO" id="GO:0005886">
    <property type="term" value="C:plasma membrane"/>
    <property type="evidence" value="ECO:0007669"/>
    <property type="project" value="UniProtKB-SubCell"/>
</dbReference>
<protein>
    <recommendedName>
        <fullName evidence="6">Bestrophin homolog</fullName>
    </recommendedName>
</protein>
<gene>
    <name evidence="7" type="ORF">YQE_02591</name>
</gene>
<comment type="similarity">
    <text evidence="5 6">Belongs to the anion channel-forming bestrophin (TC 1.A.46) family. Calcium-sensitive chloride channel subfamily.</text>
</comment>
<dbReference type="EMBL" id="KB740237">
    <property type="protein sequence ID" value="ENN80990.1"/>
    <property type="molecule type" value="Genomic_DNA"/>
</dbReference>
<keyword evidence="3" id="KW-1133">Transmembrane helix</keyword>
<dbReference type="PANTHER" id="PTHR10736:SF65">
    <property type="entry name" value="BESTROPHIN 1, ISOFORM C-RELATED"/>
    <property type="match status" value="1"/>
</dbReference>
<evidence type="ECO:0000313" key="7">
    <source>
        <dbReference type="EMBL" id="ENN80990.1"/>
    </source>
</evidence>
<dbReference type="PROSITE" id="PS51087">
    <property type="entry name" value="APAG"/>
    <property type="match status" value="1"/>
</dbReference>
<reference evidence="7" key="1">
    <citation type="journal article" date="2013" name="Genome Biol.">
        <title>Draft genome of the mountain pine beetle, Dendroctonus ponderosae Hopkins, a major forest pest.</title>
        <authorList>
            <person name="Keeling C.I."/>
            <person name="Yuen M.M."/>
            <person name="Liao N.Y."/>
            <person name="Docking T.R."/>
            <person name="Chan S.K."/>
            <person name="Taylor G.A."/>
            <person name="Palmquist D.L."/>
            <person name="Jackman S.D."/>
            <person name="Nguyen A."/>
            <person name="Li M."/>
            <person name="Henderson H."/>
            <person name="Janes J.K."/>
            <person name="Zhao Y."/>
            <person name="Pandoh P."/>
            <person name="Moore R."/>
            <person name="Sperling F.A."/>
            <person name="Huber D.P."/>
            <person name="Birol I."/>
            <person name="Jones S.J."/>
            <person name="Bohlmann J."/>
        </authorList>
    </citation>
    <scope>NUCLEOTIDE SEQUENCE</scope>
</reference>
<keyword evidence="4" id="KW-0472">Membrane</keyword>
<keyword evidence="2" id="KW-0812">Transmembrane</keyword>
<keyword evidence="6" id="KW-0869">Chloride channel</keyword>
<dbReference type="HOGENOM" id="CLU_1922291_0_0_1"/>
<dbReference type="InterPro" id="IPR007474">
    <property type="entry name" value="ApaG_domain"/>
</dbReference>
<keyword evidence="6" id="KW-0406">Ion transport</keyword>
<dbReference type="GO" id="GO:0005254">
    <property type="term" value="F:chloride channel activity"/>
    <property type="evidence" value="ECO:0007669"/>
    <property type="project" value="UniProtKB-KW"/>
</dbReference>
<keyword evidence="6" id="KW-0868">Chloride</keyword>
<evidence type="ECO:0000256" key="5">
    <source>
        <dbReference type="ARBA" id="ARBA00034769"/>
    </source>
</evidence>
<evidence type="ECO:0000256" key="1">
    <source>
        <dbReference type="ARBA" id="ARBA00004370"/>
    </source>
</evidence>
<dbReference type="Pfam" id="PF01062">
    <property type="entry name" value="Bestrophin"/>
    <property type="match status" value="1"/>
</dbReference>
<dbReference type="AlphaFoldDB" id="N6UGZ2"/>
<keyword evidence="6" id="KW-0407">Ion channel</keyword>
<dbReference type="OrthoDB" id="201595at2759"/>
<evidence type="ECO:0000256" key="6">
    <source>
        <dbReference type="RuleBase" id="RU363126"/>
    </source>
</evidence>
<organism evidence="7">
    <name type="scientific">Dendroctonus ponderosae</name>
    <name type="common">Mountain pine beetle</name>
    <dbReference type="NCBI Taxonomy" id="77166"/>
    <lineage>
        <taxon>Eukaryota</taxon>
        <taxon>Metazoa</taxon>
        <taxon>Ecdysozoa</taxon>
        <taxon>Arthropoda</taxon>
        <taxon>Hexapoda</taxon>
        <taxon>Insecta</taxon>
        <taxon>Pterygota</taxon>
        <taxon>Neoptera</taxon>
        <taxon>Endopterygota</taxon>
        <taxon>Coleoptera</taxon>
        <taxon>Polyphaga</taxon>
        <taxon>Cucujiformia</taxon>
        <taxon>Curculionidae</taxon>
        <taxon>Scolytinae</taxon>
        <taxon>Dendroctonus</taxon>
    </lineage>
</organism>
<dbReference type="GO" id="GO:0034707">
    <property type="term" value="C:chloride channel complex"/>
    <property type="evidence" value="ECO:0007669"/>
    <property type="project" value="UniProtKB-KW"/>
</dbReference>
<dbReference type="InterPro" id="IPR021134">
    <property type="entry name" value="Bestrophin-like"/>
</dbReference>
<evidence type="ECO:0000256" key="4">
    <source>
        <dbReference type="ARBA" id="ARBA00023136"/>
    </source>
</evidence>
<keyword evidence="6" id="KW-1003">Cell membrane</keyword>
<comment type="function">
    <text evidence="6">Forms chloride channels.</text>
</comment>
<dbReference type="PANTHER" id="PTHR10736">
    <property type="entry name" value="BESTROPHIN"/>
    <property type="match status" value="1"/>
</dbReference>
<evidence type="ECO:0000256" key="3">
    <source>
        <dbReference type="ARBA" id="ARBA00022989"/>
    </source>
</evidence>
<name>N6UGZ2_DENPD</name>